<dbReference type="Proteomes" id="UP000001510">
    <property type="component" value="Chromosome"/>
</dbReference>
<name>B0JKI2_MICAN</name>
<organism evidence="1 2">
    <name type="scientific">Microcystis aeruginosa (strain NIES-843 / IAM M-2473)</name>
    <dbReference type="NCBI Taxonomy" id="449447"/>
    <lineage>
        <taxon>Bacteria</taxon>
        <taxon>Bacillati</taxon>
        <taxon>Cyanobacteriota</taxon>
        <taxon>Cyanophyceae</taxon>
        <taxon>Oscillatoriophycideae</taxon>
        <taxon>Chroococcales</taxon>
        <taxon>Microcystaceae</taxon>
        <taxon>Microcystis</taxon>
    </lineage>
</organism>
<dbReference type="KEGG" id="mar:MAE_29490"/>
<dbReference type="EnsemblBacteria" id="BAG02771">
    <property type="protein sequence ID" value="BAG02771"/>
    <property type="gene ID" value="MAE_29490"/>
</dbReference>
<evidence type="ECO:0000313" key="2">
    <source>
        <dbReference type="Proteomes" id="UP000001510"/>
    </source>
</evidence>
<protein>
    <submittedName>
        <fullName evidence="1">Uncharacterized protein</fullName>
    </submittedName>
</protein>
<dbReference type="PaxDb" id="449447-MAE_29490"/>
<dbReference type="AlphaFoldDB" id="B0JKI2"/>
<proteinExistence type="predicted"/>
<sequence>MAPPTPPTSGGQLGCRVLPILKAGKKSLNFPPDHSHIWYFLIYKNSKSLNQQGFYHYSASPNYTCP</sequence>
<accession>B0JKI2</accession>
<reference evidence="1 2" key="1">
    <citation type="journal article" date="2007" name="DNA Res.">
        <title>Complete genomic structure of the bloom-forming toxic cyanobacterium Microcystis aeruginosa NIES-843.</title>
        <authorList>
            <person name="Kaneko T."/>
            <person name="Nakajima N."/>
            <person name="Okamoto S."/>
            <person name="Suzuki I."/>
            <person name="Tanabe Y."/>
            <person name="Tamaoki M."/>
            <person name="Nakamura Y."/>
            <person name="Kasai F."/>
            <person name="Watanabe A."/>
            <person name="Kawashima K."/>
            <person name="Kishida Y."/>
            <person name="Ono A."/>
            <person name="Shimizu Y."/>
            <person name="Takahashi C."/>
            <person name="Minami C."/>
            <person name="Fujishiro T."/>
            <person name="Kohara M."/>
            <person name="Katoh M."/>
            <person name="Nakazaki N."/>
            <person name="Nakayama S."/>
            <person name="Yamada M."/>
            <person name="Tabata S."/>
            <person name="Watanabe M.M."/>
        </authorList>
    </citation>
    <scope>NUCLEOTIDE SEQUENCE [LARGE SCALE GENOMIC DNA]</scope>
    <source>
        <strain evidence="2">NIES-843 / IAM M-247</strain>
    </source>
</reference>
<dbReference type="EMBL" id="AP009552">
    <property type="protein sequence ID" value="BAG02771.1"/>
    <property type="molecule type" value="Genomic_DNA"/>
</dbReference>
<gene>
    <name evidence="1" type="ordered locus">MAE_29490</name>
</gene>
<keyword evidence="2" id="KW-1185">Reference proteome</keyword>
<evidence type="ECO:0000313" key="1">
    <source>
        <dbReference type="EMBL" id="BAG02771.1"/>
    </source>
</evidence>
<dbReference type="HOGENOM" id="CLU_2826307_0_0_3"/>